<dbReference type="Pfam" id="PF00069">
    <property type="entry name" value="Pkinase"/>
    <property type="match status" value="1"/>
</dbReference>
<dbReference type="SUPFAM" id="SSF56112">
    <property type="entry name" value="Protein kinase-like (PK-like)"/>
    <property type="match status" value="1"/>
</dbReference>
<dbReference type="InterPro" id="IPR050538">
    <property type="entry name" value="MAP_kinase_kinase_kinase"/>
</dbReference>
<evidence type="ECO:0000313" key="8">
    <source>
        <dbReference type="EMBL" id="CAE7468054.1"/>
    </source>
</evidence>
<dbReference type="CDD" id="cd06606">
    <property type="entry name" value="STKc_MAPKKK"/>
    <property type="match status" value="1"/>
</dbReference>
<comment type="caution">
    <text evidence="8">The sequence shown here is derived from an EMBL/GenBank/DDBJ whole genome shotgun (WGS) entry which is preliminary data.</text>
</comment>
<dbReference type="GO" id="GO:0004672">
    <property type="term" value="F:protein kinase activity"/>
    <property type="evidence" value="ECO:0007669"/>
    <property type="project" value="InterPro"/>
</dbReference>
<dbReference type="PROSITE" id="PS00107">
    <property type="entry name" value="PROTEIN_KINASE_ATP"/>
    <property type="match status" value="1"/>
</dbReference>
<feature type="region of interest" description="Disordered" evidence="6">
    <location>
        <begin position="583"/>
        <end position="634"/>
    </location>
</feature>
<protein>
    <submittedName>
        <fullName evidence="8">MAPKKK3 protein</fullName>
    </submittedName>
</protein>
<evidence type="ECO:0000313" key="9">
    <source>
        <dbReference type="Proteomes" id="UP000601435"/>
    </source>
</evidence>
<dbReference type="PANTHER" id="PTHR48016:SF56">
    <property type="entry name" value="MAPKK KINASE"/>
    <property type="match status" value="1"/>
</dbReference>
<dbReference type="InterPro" id="IPR017441">
    <property type="entry name" value="Protein_kinase_ATP_BS"/>
</dbReference>
<proteinExistence type="predicted"/>
<dbReference type="Gene3D" id="1.10.510.10">
    <property type="entry name" value="Transferase(Phosphotransferase) domain 1"/>
    <property type="match status" value="1"/>
</dbReference>
<organism evidence="8 9">
    <name type="scientific">Symbiodinium necroappetens</name>
    <dbReference type="NCBI Taxonomy" id="1628268"/>
    <lineage>
        <taxon>Eukaryota</taxon>
        <taxon>Sar</taxon>
        <taxon>Alveolata</taxon>
        <taxon>Dinophyceae</taxon>
        <taxon>Suessiales</taxon>
        <taxon>Symbiodiniaceae</taxon>
        <taxon>Symbiodinium</taxon>
    </lineage>
</organism>
<dbReference type="InterPro" id="IPR008271">
    <property type="entry name" value="Ser/Thr_kinase_AS"/>
</dbReference>
<keyword evidence="2 5" id="KW-0547">Nucleotide-binding</keyword>
<dbReference type="Proteomes" id="UP000601435">
    <property type="component" value="Unassembled WGS sequence"/>
</dbReference>
<keyword evidence="4 5" id="KW-0067">ATP-binding</keyword>
<evidence type="ECO:0000259" key="7">
    <source>
        <dbReference type="PROSITE" id="PS50011"/>
    </source>
</evidence>
<feature type="domain" description="Protein kinase" evidence="7">
    <location>
        <begin position="716"/>
        <end position="988"/>
    </location>
</feature>
<dbReference type="OrthoDB" id="266718at2759"/>
<dbReference type="GO" id="GO:0005524">
    <property type="term" value="F:ATP binding"/>
    <property type="evidence" value="ECO:0007669"/>
    <property type="project" value="UniProtKB-UniRule"/>
</dbReference>
<keyword evidence="3" id="KW-0418">Kinase</keyword>
<evidence type="ECO:0000256" key="2">
    <source>
        <dbReference type="ARBA" id="ARBA00022741"/>
    </source>
</evidence>
<evidence type="ECO:0000256" key="3">
    <source>
        <dbReference type="ARBA" id="ARBA00022777"/>
    </source>
</evidence>
<dbReference type="PROSITE" id="PS00108">
    <property type="entry name" value="PROTEIN_KINASE_ST"/>
    <property type="match status" value="1"/>
</dbReference>
<accession>A0A812SBZ9</accession>
<dbReference type="PANTHER" id="PTHR48016">
    <property type="entry name" value="MAP KINASE KINASE KINASE SSK2-RELATED-RELATED"/>
    <property type="match status" value="1"/>
</dbReference>
<dbReference type="AlphaFoldDB" id="A0A812SBZ9"/>
<sequence>MTGGVADAWAAAAFSKCTRHLTTARKRPAVSAELQGLLREMQLTAVAPIHLSHAVETGLDGLERYWSGGDFVIVVMAFVKPEVTFQRRTSFKSYVWCAGSESLEAKDLGDSPVSRQVVQYGRQEKAGDELILGLSKASPLAPVFVEAFLKPSGLAQDLDATLFGPASESETMKAIKAELGGDFPDNLEDAYRHCRGLVFCNAVKAELLPACLVRFVGGQKVTSLACEVKETSEAIAEVLGGDSERVLAFSCPEGDDTWELQEGTDWMEPYLLPGADTVAIRIESSPGNSDEQHLLVVAVPTGDELVKPSAEQLQKLANSWEGACDGFYGLKGEEVTVERDSWDEVRLRALCAHHGWDFSWMSEDDERRRRIVEMITSTGLGTPGRAVVVNLHAAEPVQHHGAEDTATKMTCSEDPSLEAPLPRKDEKNTQGLMVIDLALELHRRAKDFAMAGDTLRAKALVESSIDQLVTAKGLVPGGRILQLLDGLLEAWHTEGIVLQAEDHDTVAELESCVADALRKVAKAPVVAAAAAKLVLGGCGTTPSTASDATTARGDCIPIDPKSGGLLNAAVAAAEARVVDDGASGVDWDAGSSRISSQQPTPVGSPEPRSPPSELEVAMEPAKNLPPSSSRIEDSGKVEVQHLQPVEEPILFDRTPGGGAALVPAGMPSEVVAAQAKRGVSAKRWPKRWLFGLCWSKHTVPGEPSTQRCQLRLARDFHRGDLIGAGSYGCVFAARRKTTGEIMAVKEMLLDRAGITKVERSERLVKLTRELRLCEQLEHPFIVSYFGHEFVMGAQGGPEKLHLFLEYCSGGSLAAQLRTYGPVSEELLRKYTQQLVGGLMYLHSRSPPVVHCDLKCANVLLTHSGDVKIADFGCSRWIQPGEAVLENSVAGSVFWMAPELFRGRGKLTTTSDIWSLGCCVLEMATGSPPWFEKRFDNILQACHVIANSEELPAIPAELSKQASTLICVCLKRNPQERPTALELNKSKMLRA</sequence>
<feature type="binding site" evidence="5">
    <location>
        <position position="745"/>
    </location>
    <ligand>
        <name>ATP</name>
        <dbReference type="ChEBI" id="CHEBI:30616"/>
    </ligand>
</feature>
<name>A0A812SBZ9_9DINO</name>
<evidence type="ECO:0000256" key="6">
    <source>
        <dbReference type="SAM" id="MobiDB-lite"/>
    </source>
</evidence>
<dbReference type="PROSITE" id="PS50011">
    <property type="entry name" value="PROTEIN_KINASE_DOM"/>
    <property type="match status" value="1"/>
</dbReference>
<gene>
    <name evidence="8" type="primary">MAPKKK3</name>
    <name evidence="8" type="ORF">SNEC2469_LOCUS13159</name>
</gene>
<reference evidence="8" key="1">
    <citation type="submission" date="2021-02" db="EMBL/GenBank/DDBJ databases">
        <authorList>
            <person name="Dougan E. K."/>
            <person name="Rhodes N."/>
            <person name="Thang M."/>
            <person name="Chan C."/>
        </authorList>
    </citation>
    <scope>NUCLEOTIDE SEQUENCE</scope>
</reference>
<dbReference type="EMBL" id="CAJNJA010020986">
    <property type="protein sequence ID" value="CAE7468054.1"/>
    <property type="molecule type" value="Genomic_DNA"/>
</dbReference>
<dbReference type="InterPro" id="IPR000719">
    <property type="entry name" value="Prot_kinase_dom"/>
</dbReference>
<evidence type="ECO:0000256" key="5">
    <source>
        <dbReference type="PROSITE-ProRule" id="PRU10141"/>
    </source>
</evidence>
<keyword evidence="1" id="KW-0808">Transferase</keyword>
<keyword evidence="9" id="KW-1185">Reference proteome</keyword>
<evidence type="ECO:0000256" key="4">
    <source>
        <dbReference type="ARBA" id="ARBA00022840"/>
    </source>
</evidence>
<dbReference type="InterPro" id="IPR011009">
    <property type="entry name" value="Kinase-like_dom_sf"/>
</dbReference>
<evidence type="ECO:0000256" key="1">
    <source>
        <dbReference type="ARBA" id="ARBA00022679"/>
    </source>
</evidence>
<dbReference type="SMART" id="SM00220">
    <property type="entry name" value="S_TKc"/>
    <property type="match status" value="1"/>
</dbReference>